<evidence type="ECO:0000256" key="1">
    <source>
        <dbReference type="SAM" id="Phobius"/>
    </source>
</evidence>
<feature type="transmembrane region" description="Helical" evidence="1">
    <location>
        <begin position="76"/>
        <end position="99"/>
    </location>
</feature>
<keyword evidence="3" id="KW-1185">Reference proteome</keyword>
<sequence>MSDRQKLPDTTIVAFATVGYFALLVAGLGVASLVADEYVISTPGIGIFPAYAAAGAAIVSFALLLAGALRPEKPSFLAVVGIALASAAIHAIVLAGLTLLTTGSVGTVGTVLFEVLLGWVAPVFAGAAAVASWAAIALRRTEAGKPKWPWERRPDGS</sequence>
<feature type="transmembrane region" description="Helical" evidence="1">
    <location>
        <begin position="47"/>
        <end position="69"/>
    </location>
</feature>
<evidence type="ECO:0000313" key="3">
    <source>
        <dbReference type="Proteomes" id="UP001519362"/>
    </source>
</evidence>
<organism evidence="2 3">
    <name type="scientific">Microbacterium amylolyticum</name>
    <dbReference type="NCBI Taxonomy" id="936337"/>
    <lineage>
        <taxon>Bacteria</taxon>
        <taxon>Bacillati</taxon>
        <taxon>Actinomycetota</taxon>
        <taxon>Actinomycetes</taxon>
        <taxon>Micrococcales</taxon>
        <taxon>Microbacteriaceae</taxon>
        <taxon>Microbacterium</taxon>
    </lineage>
</organism>
<keyword evidence="1" id="KW-0472">Membrane</keyword>
<name>A0ABS4ZGW9_9MICO</name>
<reference evidence="2 3" key="1">
    <citation type="submission" date="2021-03" db="EMBL/GenBank/DDBJ databases">
        <title>Sequencing the genomes of 1000 actinobacteria strains.</title>
        <authorList>
            <person name="Klenk H.-P."/>
        </authorList>
    </citation>
    <scope>NUCLEOTIDE SEQUENCE [LARGE SCALE GENOMIC DNA]</scope>
    <source>
        <strain evidence="2 3">DSM 24221</strain>
    </source>
</reference>
<proteinExistence type="predicted"/>
<dbReference type="RefSeq" id="WP_165136170.1">
    <property type="nucleotide sequence ID" value="NZ_CP049253.1"/>
</dbReference>
<keyword evidence="1" id="KW-0812">Transmembrane</keyword>
<dbReference type="Proteomes" id="UP001519362">
    <property type="component" value="Unassembled WGS sequence"/>
</dbReference>
<dbReference type="EMBL" id="JAGIOL010000001">
    <property type="protein sequence ID" value="MBP2436519.1"/>
    <property type="molecule type" value="Genomic_DNA"/>
</dbReference>
<accession>A0ABS4ZGW9</accession>
<protein>
    <submittedName>
        <fullName evidence="2">Uncharacterized protein</fullName>
    </submittedName>
</protein>
<feature type="transmembrane region" description="Helical" evidence="1">
    <location>
        <begin position="119"/>
        <end position="138"/>
    </location>
</feature>
<evidence type="ECO:0000313" key="2">
    <source>
        <dbReference type="EMBL" id="MBP2436519.1"/>
    </source>
</evidence>
<keyword evidence="1" id="KW-1133">Transmembrane helix</keyword>
<gene>
    <name evidence="2" type="ORF">JOF34_001105</name>
</gene>
<comment type="caution">
    <text evidence="2">The sequence shown here is derived from an EMBL/GenBank/DDBJ whole genome shotgun (WGS) entry which is preliminary data.</text>
</comment>
<feature type="transmembrane region" description="Helical" evidence="1">
    <location>
        <begin position="12"/>
        <end position="35"/>
    </location>
</feature>